<dbReference type="InterPro" id="IPR011896">
    <property type="entry name" value="OFOB"/>
</dbReference>
<dbReference type="PANTHER" id="PTHR48084:SF4">
    <property type="entry name" value="2-OXOGLUTARATE OXIDOREDUCTASE SUBUNIT KORB"/>
    <property type="match status" value="1"/>
</dbReference>
<keyword evidence="5" id="KW-0460">Magnesium</keyword>
<dbReference type="Proteomes" id="UP000178735">
    <property type="component" value="Unassembled WGS sequence"/>
</dbReference>
<dbReference type="GO" id="GO:0030976">
    <property type="term" value="F:thiamine pyrophosphate binding"/>
    <property type="evidence" value="ECO:0007669"/>
    <property type="project" value="InterPro"/>
</dbReference>
<dbReference type="InterPro" id="IPR032686">
    <property type="entry name" value="PFO_beta_C"/>
</dbReference>
<dbReference type="Gene3D" id="3.40.50.970">
    <property type="match status" value="1"/>
</dbReference>
<keyword evidence="6" id="KW-0560">Oxidoreductase</keyword>
<gene>
    <name evidence="12" type="ORF">A2008_10370</name>
</gene>
<comment type="cofactor">
    <cofactor evidence="3">
        <name>[4Fe-4S] cluster</name>
        <dbReference type="ChEBI" id="CHEBI:49883"/>
    </cofactor>
</comment>
<dbReference type="CDD" id="cd03375">
    <property type="entry name" value="TPP_OGFOR"/>
    <property type="match status" value="1"/>
</dbReference>
<dbReference type="GO" id="GO:0045333">
    <property type="term" value="P:cellular respiration"/>
    <property type="evidence" value="ECO:0007669"/>
    <property type="project" value="UniProtKB-ARBA"/>
</dbReference>
<name>A0A1F7WPX1_9BACT</name>
<evidence type="ECO:0000259" key="10">
    <source>
        <dbReference type="Pfam" id="PF02775"/>
    </source>
</evidence>
<keyword evidence="7" id="KW-0408">Iron</keyword>
<dbReference type="InterPro" id="IPR011766">
    <property type="entry name" value="TPP_enzyme_TPP-bd"/>
</dbReference>
<evidence type="ECO:0000256" key="5">
    <source>
        <dbReference type="ARBA" id="ARBA00022842"/>
    </source>
</evidence>
<dbReference type="GO" id="GO:0016625">
    <property type="term" value="F:oxidoreductase activity, acting on the aldehyde or oxo group of donors, iron-sulfur protein as acceptor"/>
    <property type="evidence" value="ECO:0007669"/>
    <property type="project" value="UniProtKB-ARBA"/>
</dbReference>
<dbReference type="NCBIfam" id="TIGR02177">
    <property type="entry name" value="PorB_KorB"/>
    <property type="match status" value="1"/>
</dbReference>
<evidence type="ECO:0000256" key="3">
    <source>
        <dbReference type="ARBA" id="ARBA00001966"/>
    </source>
</evidence>
<evidence type="ECO:0000256" key="7">
    <source>
        <dbReference type="ARBA" id="ARBA00023004"/>
    </source>
</evidence>
<evidence type="ECO:0000256" key="9">
    <source>
        <dbReference type="ARBA" id="ARBA00023052"/>
    </source>
</evidence>
<keyword evidence="8" id="KW-0411">Iron-sulfur</keyword>
<dbReference type="EMBL" id="MGFH01000150">
    <property type="protein sequence ID" value="OGM04198.1"/>
    <property type="molecule type" value="Genomic_DNA"/>
</dbReference>
<dbReference type="GO" id="GO:0046872">
    <property type="term" value="F:metal ion binding"/>
    <property type="evidence" value="ECO:0007669"/>
    <property type="project" value="UniProtKB-KW"/>
</dbReference>
<comment type="cofactor">
    <cofactor evidence="2">
        <name>thiamine diphosphate</name>
        <dbReference type="ChEBI" id="CHEBI:58937"/>
    </cofactor>
</comment>
<proteinExistence type="predicted"/>
<dbReference type="AlphaFoldDB" id="A0A1F7WPX1"/>
<evidence type="ECO:0000256" key="2">
    <source>
        <dbReference type="ARBA" id="ARBA00001964"/>
    </source>
</evidence>
<dbReference type="GO" id="GO:0051536">
    <property type="term" value="F:iron-sulfur cluster binding"/>
    <property type="evidence" value="ECO:0007669"/>
    <property type="project" value="UniProtKB-KW"/>
</dbReference>
<dbReference type="InterPro" id="IPR029061">
    <property type="entry name" value="THDP-binding"/>
</dbReference>
<evidence type="ECO:0000313" key="12">
    <source>
        <dbReference type="EMBL" id="OGM04198.1"/>
    </source>
</evidence>
<evidence type="ECO:0000256" key="6">
    <source>
        <dbReference type="ARBA" id="ARBA00023002"/>
    </source>
</evidence>
<sequence length="288" mass="31509">MLTTNELTYGKSTWCPGCGHYAVLNAIQRAVIELGLKKEETVCVSGIGCSSKLPEYLDVYGFHTMHGRSLPHAQGVKLANPELTVINVGGDGDGFAIGCGHFVHAARRNVDITYILMNNQIYSLTKGQTSPTSDRGFITKTSPEGAEEAPVNTLLMALTAGATFVGCGFSSEVTGLGSLIASAVKHKGFSFINVMSPCVTFNKLNTYDSYKKQSYKFEETTGYDPQSYEKAIEAALGYFERKPLGLLFKTETSVFKEVHMSEHPIAPAMQDISDPKKHSNLMERYLRH</sequence>
<evidence type="ECO:0008006" key="14">
    <source>
        <dbReference type="Google" id="ProtNLM"/>
    </source>
</evidence>
<accession>A0A1F7WPX1</accession>
<evidence type="ECO:0000313" key="13">
    <source>
        <dbReference type="Proteomes" id="UP000178735"/>
    </source>
</evidence>
<dbReference type="PANTHER" id="PTHR48084">
    <property type="entry name" value="2-OXOGLUTARATE OXIDOREDUCTASE SUBUNIT KORB-RELATED"/>
    <property type="match status" value="1"/>
</dbReference>
<organism evidence="12 13">
    <name type="scientific">Candidatus Wallbacteria bacterium GWC2_49_35</name>
    <dbReference type="NCBI Taxonomy" id="1817813"/>
    <lineage>
        <taxon>Bacteria</taxon>
        <taxon>Candidatus Walliibacteriota</taxon>
    </lineage>
</organism>
<evidence type="ECO:0000259" key="11">
    <source>
        <dbReference type="Pfam" id="PF12367"/>
    </source>
</evidence>
<dbReference type="Pfam" id="PF12367">
    <property type="entry name" value="PFO_beta_C"/>
    <property type="match status" value="1"/>
</dbReference>
<feature type="domain" description="Pyruvate ferredoxin oxidoreductase beta subunit C-terminal" evidence="11">
    <location>
        <begin position="198"/>
        <end position="259"/>
    </location>
</feature>
<keyword evidence="4" id="KW-0479">Metal-binding</keyword>
<protein>
    <recommendedName>
        <fullName evidence="14">2-oxoacid ferredoxin oxidoreductase</fullName>
    </recommendedName>
</protein>
<evidence type="ECO:0000256" key="8">
    <source>
        <dbReference type="ARBA" id="ARBA00023014"/>
    </source>
</evidence>
<dbReference type="InterPro" id="IPR051457">
    <property type="entry name" value="2-oxoacid:Fd_oxidoreductase"/>
</dbReference>
<dbReference type="SUPFAM" id="SSF52518">
    <property type="entry name" value="Thiamin diphosphate-binding fold (THDP-binding)"/>
    <property type="match status" value="1"/>
</dbReference>
<comment type="caution">
    <text evidence="12">The sequence shown here is derived from an EMBL/GenBank/DDBJ whole genome shotgun (WGS) entry which is preliminary data.</text>
</comment>
<feature type="domain" description="Thiamine pyrophosphate enzyme TPP-binding" evidence="10">
    <location>
        <begin position="47"/>
        <end position="194"/>
    </location>
</feature>
<keyword evidence="9" id="KW-0786">Thiamine pyrophosphate</keyword>
<evidence type="ECO:0000256" key="1">
    <source>
        <dbReference type="ARBA" id="ARBA00001946"/>
    </source>
</evidence>
<dbReference type="STRING" id="1817813.A2008_10370"/>
<comment type="cofactor">
    <cofactor evidence="1">
        <name>Mg(2+)</name>
        <dbReference type="ChEBI" id="CHEBI:18420"/>
    </cofactor>
</comment>
<reference evidence="12 13" key="1">
    <citation type="journal article" date="2016" name="Nat. Commun.">
        <title>Thousands of microbial genomes shed light on interconnected biogeochemical processes in an aquifer system.</title>
        <authorList>
            <person name="Anantharaman K."/>
            <person name="Brown C.T."/>
            <person name="Hug L.A."/>
            <person name="Sharon I."/>
            <person name="Castelle C.J."/>
            <person name="Probst A.J."/>
            <person name="Thomas B.C."/>
            <person name="Singh A."/>
            <person name="Wilkins M.J."/>
            <person name="Karaoz U."/>
            <person name="Brodie E.L."/>
            <person name="Williams K.H."/>
            <person name="Hubbard S.S."/>
            <person name="Banfield J.F."/>
        </authorList>
    </citation>
    <scope>NUCLEOTIDE SEQUENCE [LARGE SCALE GENOMIC DNA]</scope>
</reference>
<dbReference type="Pfam" id="PF02775">
    <property type="entry name" value="TPP_enzyme_C"/>
    <property type="match status" value="1"/>
</dbReference>
<evidence type="ECO:0000256" key="4">
    <source>
        <dbReference type="ARBA" id="ARBA00022723"/>
    </source>
</evidence>